<keyword evidence="7 8" id="KW-0472">Membrane</keyword>
<feature type="transmembrane region" description="Helical" evidence="8">
    <location>
        <begin position="272"/>
        <end position="294"/>
    </location>
</feature>
<sequence length="329" mass="34680">MRRELTLYIGGVFVLIALFFLSLQIGVLHLQTPLWDILFGNSKGVDATTVWEIRMPRAVGAMIFGAGLGFAGVIAQGIFRNPLAEPTLIGLSSGAVLGTIAVISSGAAAYGSRTNVFVAVLFAALTALLVQALAPNKGFGFLLTGIAISSILTSIAGLIITSSPKPSIQSLSFWNFGSLSLLNSETVHVTAPILEVGIITAFFVSRKLDIYSLGDASSHYLGVNPKRIRFFAIIALAFLIGTSVSAIGSIAFIGLLIPHIVRALIGPAHRRLLSISGLIGAIVLLGADLVARTAFQPHEIPLGLITSLIGAPALIILLRRNRAQWISHD</sequence>
<comment type="subcellular location">
    <subcellularLocation>
        <location evidence="1">Cell membrane</location>
        <topology evidence="1">Multi-pass membrane protein</topology>
    </subcellularLocation>
</comment>
<evidence type="ECO:0000256" key="1">
    <source>
        <dbReference type="ARBA" id="ARBA00004651"/>
    </source>
</evidence>
<evidence type="ECO:0000256" key="7">
    <source>
        <dbReference type="ARBA" id="ARBA00023136"/>
    </source>
</evidence>
<feature type="transmembrane region" description="Helical" evidence="8">
    <location>
        <begin position="7"/>
        <end position="30"/>
    </location>
</feature>
<gene>
    <name evidence="9" type="ORF">UFOPK1380_01208</name>
</gene>
<keyword evidence="6 8" id="KW-1133">Transmembrane helix</keyword>
<proteinExistence type="inferred from homology"/>
<dbReference type="Gene3D" id="1.10.3470.10">
    <property type="entry name" value="ABC transporter involved in vitamin B12 uptake, BtuC"/>
    <property type="match status" value="1"/>
</dbReference>
<feature type="transmembrane region" description="Helical" evidence="8">
    <location>
        <begin position="116"/>
        <end position="134"/>
    </location>
</feature>
<organism evidence="9">
    <name type="scientific">freshwater metagenome</name>
    <dbReference type="NCBI Taxonomy" id="449393"/>
    <lineage>
        <taxon>unclassified sequences</taxon>
        <taxon>metagenomes</taxon>
        <taxon>ecological metagenomes</taxon>
    </lineage>
</organism>
<dbReference type="FunFam" id="1.10.3470.10:FF:000001">
    <property type="entry name" value="Vitamin B12 ABC transporter permease BtuC"/>
    <property type="match status" value="1"/>
</dbReference>
<protein>
    <submittedName>
        <fullName evidence="9">Unannotated protein</fullName>
    </submittedName>
</protein>
<keyword evidence="3" id="KW-0813">Transport</keyword>
<feature type="transmembrane region" description="Helical" evidence="8">
    <location>
        <begin position="58"/>
        <end position="79"/>
    </location>
</feature>
<evidence type="ECO:0000256" key="6">
    <source>
        <dbReference type="ARBA" id="ARBA00022989"/>
    </source>
</evidence>
<dbReference type="AlphaFoldDB" id="A0A6J6BZQ1"/>
<dbReference type="PANTHER" id="PTHR30472">
    <property type="entry name" value="FERRIC ENTEROBACTIN TRANSPORT SYSTEM PERMEASE PROTEIN"/>
    <property type="match status" value="1"/>
</dbReference>
<evidence type="ECO:0000256" key="3">
    <source>
        <dbReference type="ARBA" id="ARBA00022448"/>
    </source>
</evidence>
<accession>A0A6J6BZQ1</accession>
<dbReference type="GO" id="GO:0022857">
    <property type="term" value="F:transmembrane transporter activity"/>
    <property type="evidence" value="ECO:0007669"/>
    <property type="project" value="InterPro"/>
</dbReference>
<evidence type="ECO:0000256" key="2">
    <source>
        <dbReference type="ARBA" id="ARBA00007935"/>
    </source>
</evidence>
<dbReference type="GO" id="GO:0005886">
    <property type="term" value="C:plasma membrane"/>
    <property type="evidence" value="ECO:0007669"/>
    <property type="project" value="UniProtKB-SubCell"/>
</dbReference>
<dbReference type="Pfam" id="PF01032">
    <property type="entry name" value="FecCD"/>
    <property type="match status" value="1"/>
</dbReference>
<feature type="transmembrane region" description="Helical" evidence="8">
    <location>
        <begin position="300"/>
        <end position="318"/>
    </location>
</feature>
<dbReference type="CDD" id="cd06550">
    <property type="entry name" value="TM_ABC_iron-siderophores_like"/>
    <property type="match status" value="1"/>
</dbReference>
<feature type="transmembrane region" description="Helical" evidence="8">
    <location>
        <begin position="141"/>
        <end position="160"/>
    </location>
</feature>
<keyword evidence="5 8" id="KW-0812">Transmembrane</keyword>
<dbReference type="InterPro" id="IPR037294">
    <property type="entry name" value="ABC_BtuC-like"/>
</dbReference>
<dbReference type="InterPro" id="IPR000522">
    <property type="entry name" value="ABC_transptr_permease_BtuC"/>
</dbReference>
<name>A0A6J6BZQ1_9ZZZZ</name>
<reference evidence="9" key="1">
    <citation type="submission" date="2020-05" db="EMBL/GenBank/DDBJ databases">
        <authorList>
            <person name="Chiriac C."/>
            <person name="Salcher M."/>
            <person name="Ghai R."/>
            <person name="Kavagutti S V."/>
        </authorList>
    </citation>
    <scope>NUCLEOTIDE SEQUENCE</scope>
</reference>
<evidence type="ECO:0000256" key="8">
    <source>
        <dbReference type="SAM" id="Phobius"/>
    </source>
</evidence>
<dbReference type="EMBL" id="CAEZSC010000111">
    <property type="protein sequence ID" value="CAB4543719.1"/>
    <property type="molecule type" value="Genomic_DNA"/>
</dbReference>
<feature type="transmembrane region" description="Helical" evidence="8">
    <location>
        <begin position="88"/>
        <end position="110"/>
    </location>
</feature>
<keyword evidence="4" id="KW-1003">Cell membrane</keyword>
<comment type="similarity">
    <text evidence="2">Belongs to the binding-protein-dependent transport system permease family. FecCD subfamily.</text>
</comment>
<evidence type="ECO:0000256" key="4">
    <source>
        <dbReference type="ARBA" id="ARBA00022475"/>
    </source>
</evidence>
<evidence type="ECO:0000313" key="9">
    <source>
        <dbReference type="EMBL" id="CAB4543719.1"/>
    </source>
</evidence>
<evidence type="ECO:0000256" key="5">
    <source>
        <dbReference type="ARBA" id="ARBA00022692"/>
    </source>
</evidence>
<feature type="transmembrane region" description="Helical" evidence="8">
    <location>
        <begin position="230"/>
        <end position="260"/>
    </location>
</feature>
<dbReference type="SUPFAM" id="SSF81345">
    <property type="entry name" value="ABC transporter involved in vitamin B12 uptake, BtuC"/>
    <property type="match status" value="1"/>
</dbReference>
<dbReference type="PANTHER" id="PTHR30472:SF25">
    <property type="entry name" value="ABC TRANSPORTER PERMEASE PROTEIN MJ0876-RELATED"/>
    <property type="match status" value="1"/>
</dbReference>